<dbReference type="EnsemblPlants" id="OPUNC04G25670.1">
    <property type="protein sequence ID" value="OPUNC04G25670.1"/>
    <property type="gene ID" value="OPUNC04G25670"/>
</dbReference>
<accession>A0A0E0KW82</accession>
<evidence type="ECO:0000313" key="3">
    <source>
        <dbReference type="Proteomes" id="UP000026962"/>
    </source>
</evidence>
<evidence type="ECO:0000313" key="2">
    <source>
        <dbReference type="EnsemblPlants" id="OPUNC04G25670.1"/>
    </source>
</evidence>
<dbReference type="Proteomes" id="UP000026962">
    <property type="component" value="Chromosome 4"/>
</dbReference>
<dbReference type="HOGENOM" id="CLU_1889141_0_0_1"/>
<dbReference type="Gramene" id="OPUNC04G25670.1">
    <property type="protein sequence ID" value="OPUNC04G25670.1"/>
    <property type="gene ID" value="OPUNC04G25670"/>
</dbReference>
<dbReference type="AlphaFoldDB" id="A0A0E0KW82"/>
<feature type="region of interest" description="Disordered" evidence="1">
    <location>
        <begin position="79"/>
        <end position="135"/>
    </location>
</feature>
<reference evidence="2" key="2">
    <citation type="submission" date="2018-05" db="EMBL/GenBank/DDBJ databases">
        <title>OpunRS2 (Oryza punctata Reference Sequence Version 2).</title>
        <authorList>
            <person name="Zhang J."/>
            <person name="Kudrna D."/>
            <person name="Lee S."/>
            <person name="Talag J."/>
            <person name="Welchert J."/>
            <person name="Wing R.A."/>
        </authorList>
    </citation>
    <scope>NUCLEOTIDE SEQUENCE [LARGE SCALE GENOMIC DNA]</scope>
</reference>
<name>A0A0E0KW82_ORYPU</name>
<evidence type="ECO:0000256" key="1">
    <source>
        <dbReference type="SAM" id="MobiDB-lite"/>
    </source>
</evidence>
<sequence length="135" mass="13890">MGEGRKMGSTCMAVAKDQPAIAAFIKSAARGVAGPATVTSVVPNPLALVTVTAAASSHEMPCPGHRRLLVFLAPNPLEPPTDLATPVSANAGFGCAHEHRRSRPRPQAPLPPSELTSPAPSPGEKKGCERRKGIG</sequence>
<feature type="compositionally biased region" description="Basic and acidic residues" evidence="1">
    <location>
        <begin position="123"/>
        <end position="135"/>
    </location>
</feature>
<protein>
    <submittedName>
        <fullName evidence="2">Uncharacterized protein</fullName>
    </submittedName>
</protein>
<keyword evidence="3" id="KW-1185">Reference proteome</keyword>
<organism evidence="2">
    <name type="scientific">Oryza punctata</name>
    <name type="common">Red rice</name>
    <dbReference type="NCBI Taxonomy" id="4537"/>
    <lineage>
        <taxon>Eukaryota</taxon>
        <taxon>Viridiplantae</taxon>
        <taxon>Streptophyta</taxon>
        <taxon>Embryophyta</taxon>
        <taxon>Tracheophyta</taxon>
        <taxon>Spermatophyta</taxon>
        <taxon>Magnoliopsida</taxon>
        <taxon>Liliopsida</taxon>
        <taxon>Poales</taxon>
        <taxon>Poaceae</taxon>
        <taxon>BOP clade</taxon>
        <taxon>Oryzoideae</taxon>
        <taxon>Oryzeae</taxon>
        <taxon>Oryzinae</taxon>
        <taxon>Oryza</taxon>
    </lineage>
</organism>
<reference evidence="2" key="1">
    <citation type="submission" date="2015-04" db="UniProtKB">
        <authorList>
            <consortium name="EnsemblPlants"/>
        </authorList>
    </citation>
    <scope>IDENTIFICATION</scope>
</reference>
<proteinExistence type="predicted"/>